<keyword evidence="12" id="KW-1185">Reference proteome</keyword>
<keyword evidence="9" id="KW-0732">Signal</keyword>
<evidence type="ECO:0000313" key="12">
    <source>
        <dbReference type="Proteomes" id="UP000054007"/>
    </source>
</evidence>
<reference evidence="11 12" key="1">
    <citation type="journal article" date="2015" name="Fungal Genet. Biol.">
        <title>Evolution of novel wood decay mechanisms in Agaricales revealed by the genome sequences of Fistulina hepatica and Cylindrobasidium torrendii.</title>
        <authorList>
            <person name="Floudas D."/>
            <person name="Held B.W."/>
            <person name="Riley R."/>
            <person name="Nagy L.G."/>
            <person name="Koehler G."/>
            <person name="Ransdell A.S."/>
            <person name="Younus H."/>
            <person name="Chow J."/>
            <person name="Chiniquy J."/>
            <person name="Lipzen A."/>
            <person name="Tritt A."/>
            <person name="Sun H."/>
            <person name="Haridas S."/>
            <person name="LaButti K."/>
            <person name="Ohm R.A."/>
            <person name="Kues U."/>
            <person name="Blanchette R.A."/>
            <person name="Grigoriev I.V."/>
            <person name="Minto R.E."/>
            <person name="Hibbett D.S."/>
        </authorList>
    </citation>
    <scope>NUCLEOTIDE SEQUENCE [LARGE SCALE GENOMIC DNA]</scope>
    <source>
        <strain evidence="11 12">FP15055 ss-10</strain>
    </source>
</reference>
<keyword evidence="8" id="KW-0624">Polysaccharide degradation</keyword>
<sequence length="443" mass="49541">MARATAFLLRHNILVPSLCLTQAAWRTSTSQSLPPTMAGKKSVEYFVNWGIYGCKFPPSMISVEDLTLLYAFANFSPSSGAVALSDSWANAELHYPGNSWNDVRNNLYGNFQAIYNPKKANRHPELLLSIGGWTYSPSFHCLSNPWSSIPNFAPNLYAHLSNYSKTTALMVLTLTTSIPRMTSDRQAQGYAALLWGLRHALDHHAQRKGSKYRFLLTIAAPCGTDNYQQLRVREMNQFLDFWSLMAYDFAGSQDCRGHQSNLLGPSISVSQAVDFQVGQGTPPANLITSIPLYGRSFVNTQEPGRPFNGIGPGSWEAGVYDYRALPLPGTHIFRDDEQMGASWVYDYNKKEMISFDDEKAGHWEGKWIRKMGLGGSMIWELSGNKGAPRPDMEGGLGKEPQQPWNNLDAMGGLQMDELNWLSCKGSKFDNMRKGKECIYVQTR</sequence>
<organism evidence="11 12">
    <name type="scientific">Cylindrobasidium torrendii FP15055 ss-10</name>
    <dbReference type="NCBI Taxonomy" id="1314674"/>
    <lineage>
        <taxon>Eukaryota</taxon>
        <taxon>Fungi</taxon>
        <taxon>Dikarya</taxon>
        <taxon>Basidiomycota</taxon>
        <taxon>Agaricomycotina</taxon>
        <taxon>Agaricomycetes</taxon>
        <taxon>Agaricomycetidae</taxon>
        <taxon>Agaricales</taxon>
        <taxon>Marasmiineae</taxon>
        <taxon>Physalacriaceae</taxon>
        <taxon>Cylindrobasidium</taxon>
    </lineage>
</organism>
<evidence type="ECO:0000313" key="11">
    <source>
        <dbReference type="EMBL" id="KIY62950.1"/>
    </source>
</evidence>
<keyword evidence="7" id="KW-0326">Glycosidase</keyword>
<dbReference type="EC" id="3.2.1.14" evidence="3"/>
<feature type="domain" description="GH18" evidence="10">
    <location>
        <begin position="40"/>
        <end position="399"/>
    </location>
</feature>
<dbReference type="FunFam" id="3.10.50.10:FF:000005">
    <property type="entry name" value="Endochitinase B1"/>
    <property type="match status" value="1"/>
</dbReference>
<keyword evidence="6" id="KW-0119">Carbohydrate metabolism</keyword>
<evidence type="ECO:0000256" key="7">
    <source>
        <dbReference type="ARBA" id="ARBA00023295"/>
    </source>
</evidence>
<accession>A0A0D7AY86</accession>
<dbReference type="Pfam" id="PF00704">
    <property type="entry name" value="Glyco_hydro_18"/>
    <property type="match status" value="1"/>
</dbReference>
<dbReference type="InterPro" id="IPR029070">
    <property type="entry name" value="Chitinase_insertion_sf"/>
</dbReference>
<comment type="catalytic activity">
    <reaction evidence="1">
        <text>Random endo-hydrolysis of N-acetyl-beta-D-glucosaminide (1-&gt;4)-beta-linkages in chitin and chitodextrins.</text>
        <dbReference type="EC" id="3.2.1.14"/>
    </reaction>
</comment>
<dbReference type="GO" id="GO:0008843">
    <property type="term" value="F:endochitinase activity"/>
    <property type="evidence" value="ECO:0007669"/>
    <property type="project" value="UniProtKB-EC"/>
</dbReference>
<dbReference type="SUPFAM" id="SSF54556">
    <property type="entry name" value="Chitinase insertion domain"/>
    <property type="match status" value="1"/>
</dbReference>
<evidence type="ECO:0000256" key="4">
    <source>
        <dbReference type="ARBA" id="ARBA00022801"/>
    </source>
</evidence>
<dbReference type="InterPro" id="IPR050314">
    <property type="entry name" value="Glycosyl_Hydrlase_18"/>
</dbReference>
<evidence type="ECO:0000256" key="6">
    <source>
        <dbReference type="ARBA" id="ARBA00023277"/>
    </source>
</evidence>
<dbReference type="STRING" id="1314674.A0A0D7AY86"/>
<dbReference type="InterPro" id="IPR001223">
    <property type="entry name" value="Glyco_hydro18_cat"/>
</dbReference>
<evidence type="ECO:0000256" key="8">
    <source>
        <dbReference type="ARBA" id="ARBA00023326"/>
    </source>
</evidence>
<dbReference type="SMART" id="SM00636">
    <property type="entry name" value="Glyco_18"/>
    <property type="match status" value="1"/>
</dbReference>
<evidence type="ECO:0000256" key="3">
    <source>
        <dbReference type="ARBA" id="ARBA00012729"/>
    </source>
</evidence>
<dbReference type="EMBL" id="KN880734">
    <property type="protein sequence ID" value="KIY62950.1"/>
    <property type="molecule type" value="Genomic_DNA"/>
</dbReference>
<evidence type="ECO:0000259" key="10">
    <source>
        <dbReference type="PROSITE" id="PS51910"/>
    </source>
</evidence>
<dbReference type="GO" id="GO:0000272">
    <property type="term" value="P:polysaccharide catabolic process"/>
    <property type="evidence" value="ECO:0007669"/>
    <property type="project" value="UniProtKB-KW"/>
</dbReference>
<evidence type="ECO:0000256" key="5">
    <source>
        <dbReference type="ARBA" id="ARBA00023024"/>
    </source>
</evidence>
<protein>
    <recommendedName>
        <fullName evidence="3">chitinase</fullName>
        <ecNumber evidence="3">3.2.1.14</ecNumber>
    </recommendedName>
</protein>
<dbReference type="InterPro" id="IPR011583">
    <property type="entry name" value="Chitinase_II/V-like_cat"/>
</dbReference>
<evidence type="ECO:0000256" key="9">
    <source>
        <dbReference type="SAM" id="SignalP"/>
    </source>
</evidence>
<dbReference type="Gene3D" id="3.10.50.10">
    <property type="match status" value="1"/>
</dbReference>
<dbReference type="InterPro" id="IPR017853">
    <property type="entry name" value="GH"/>
</dbReference>
<feature type="signal peptide" evidence="9">
    <location>
        <begin position="1"/>
        <end position="23"/>
    </location>
</feature>
<name>A0A0D7AY86_9AGAR</name>
<comment type="similarity">
    <text evidence="2">Belongs to the glycosyl hydrolase 18 family. Chitinase class V subfamily.</text>
</comment>
<evidence type="ECO:0000256" key="2">
    <source>
        <dbReference type="ARBA" id="ARBA00008682"/>
    </source>
</evidence>
<dbReference type="PANTHER" id="PTHR11177">
    <property type="entry name" value="CHITINASE"/>
    <property type="match status" value="1"/>
</dbReference>
<dbReference type="GO" id="GO:0005576">
    <property type="term" value="C:extracellular region"/>
    <property type="evidence" value="ECO:0007669"/>
    <property type="project" value="TreeGrafter"/>
</dbReference>
<dbReference type="PROSITE" id="PS51910">
    <property type="entry name" value="GH18_2"/>
    <property type="match status" value="1"/>
</dbReference>
<evidence type="ECO:0000256" key="1">
    <source>
        <dbReference type="ARBA" id="ARBA00000822"/>
    </source>
</evidence>
<gene>
    <name evidence="11" type="ORF">CYLTODRAFT_473215</name>
</gene>
<keyword evidence="5" id="KW-0146">Chitin degradation</keyword>
<keyword evidence="4 11" id="KW-0378">Hydrolase</keyword>
<dbReference type="GO" id="GO:0006032">
    <property type="term" value="P:chitin catabolic process"/>
    <property type="evidence" value="ECO:0007669"/>
    <property type="project" value="UniProtKB-KW"/>
</dbReference>
<proteinExistence type="inferred from homology"/>
<dbReference type="Proteomes" id="UP000054007">
    <property type="component" value="Unassembled WGS sequence"/>
</dbReference>
<dbReference type="AlphaFoldDB" id="A0A0D7AY86"/>
<feature type="chain" id="PRO_5002316473" description="chitinase" evidence="9">
    <location>
        <begin position="24"/>
        <end position="443"/>
    </location>
</feature>
<dbReference type="Gene3D" id="3.20.20.80">
    <property type="entry name" value="Glycosidases"/>
    <property type="match status" value="1"/>
</dbReference>
<dbReference type="SUPFAM" id="SSF51445">
    <property type="entry name" value="(Trans)glycosidases"/>
    <property type="match status" value="1"/>
</dbReference>
<dbReference type="OrthoDB" id="76388at2759"/>
<dbReference type="GO" id="GO:0008061">
    <property type="term" value="F:chitin binding"/>
    <property type="evidence" value="ECO:0007669"/>
    <property type="project" value="InterPro"/>
</dbReference>
<dbReference type="PANTHER" id="PTHR11177:SF317">
    <property type="entry name" value="CHITINASE 12-RELATED"/>
    <property type="match status" value="1"/>
</dbReference>